<sequence length="286" mass="31681">MNGNARITVSPKVWTPKQIEEAWELKQKLGTNAMYISGGTWVQLRWELGEAVPNHIIHLGRIEDLPKVKMSSDHTLNISAFASLAACRSSPDIHRYWPILAEAARNVGSPAVRNQGTIGGNIACGYGDLIPALLVLDAKITSFDGKQYITDELINFLNQNPSDKIVTEIHLQKSSNFSNKTFYKKIGRREAFTLSLLTVAGALLVNDKNEVEQARLAVGGGDMVPKRLLICEGQLKGKVLTEELCQRAHAQILQEFQPHTDRYTSSQYRKLIAANLLIAGLTDSLY</sequence>
<dbReference type="EMBL" id="CVRB01000006">
    <property type="protein sequence ID" value="CRK84849.1"/>
    <property type="molecule type" value="Genomic_DNA"/>
</dbReference>
<gene>
    <name evidence="5" type="primary">pucC</name>
    <name evidence="5" type="ORF">BN000_04902</name>
</gene>
<dbReference type="PANTHER" id="PTHR42659">
    <property type="entry name" value="XANTHINE DEHYDROGENASE SUBUNIT C-RELATED"/>
    <property type="match status" value="1"/>
</dbReference>
<dbReference type="InterPro" id="IPR016169">
    <property type="entry name" value="FAD-bd_PCMH_sub2"/>
</dbReference>
<feature type="domain" description="FAD-binding PCMH-type" evidence="4">
    <location>
        <begin position="6"/>
        <end position="176"/>
    </location>
</feature>
<keyword evidence="2" id="KW-0274">FAD</keyword>
<dbReference type="SUPFAM" id="SSF56176">
    <property type="entry name" value="FAD-binding/transporter-associated domain-like"/>
    <property type="match status" value="1"/>
</dbReference>
<dbReference type="InterPro" id="IPR036683">
    <property type="entry name" value="CO_DH_flav_C_dom_sf"/>
</dbReference>
<dbReference type="Proteomes" id="UP000199087">
    <property type="component" value="Unassembled WGS sequence"/>
</dbReference>
<dbReference type="Gene3D" id="3.30.465.10">
    <property type="match status" value="1"/>
</dbReference>
<keyword evidence="1" id="KW-0285">Flavoprotein</keyword>
<dbReference type="AlphaFoldDB" id="A0A0U1P3H3"/>
<dbReference type="GO" id="GO:0071949">
    <property type="term" value="F:FAD binding"/>
    <property type="evidence" value="ECO:0007669"/>
    <property type="project" value="InterPro"/>
</dbReference>
<accession>A0A0U1P3H3</accession>
<keyword evidence="6" id="KW-1185">Reference proteome</keyword>
<dbReference type="GO" id="GO:0016491">
    <property type="term" value="F:oxidoreductase activity"/>
    <property type="evidence" value="ECO:0007669"/>
    <property type="project" value="UniProtKB-KW"/>
</dbReference>
<dbReference type="InterPro" id="IPR005107">
    <property type="entry name" value="CO_DH_flav_C"/>
</dbReference>
<organism evidence="5 6">
    <name type="scientific">Neobacillus massiliamazoniensis</name>
    <dbReference type="NCBI Taxonomy" id="1499688"/>
    <lineage>
        <taxon>Bacteria</taxon>
        <taxon>Bacillati</taxon>
        <taxon>Bacillota</taxon>
        <taxon>Bacilli</taxon>
        <taxon>Bacillales</taxon>
        <taxon>Bacillaceae</taxon>
        <taxon>Neobacillus</taxon>
    </lineage>
</organism>
<dbReference type="SMART" id="SM01092">
    <property type="entry name" value="CO_deh_flav_C"/>
    <property type="match status" value="1"/>
</dbReference>
<dbReference type="SUPFAM" id="SSF55447">
    <property type="entry name" value="CO dehydrogenase flavoprotein C-terminal domain-like"/>
    <property type="match status" value="1"/>
</dbReference>
<reference evidence="6" key="1">
    <citation type="submission" date="2015-05" db="EMBL/GenBank/DDBJ databases">
        <authorList>
            <person name="Urmite Genomes"/>
        </authorList>
    </citation>
    <scope>NUCLEOTIDE SEQUENCE [LARGE SCALE GENOMIC DNA]</scope>
    <source>
        <strain evidence="6">LF1</strain>
    </source>
</reference>
<protein>
    <submittedName>
        <fullName evidence="5">Xanthine dehydrogenase subunit C</fullName>
    </submittedName>
</protein>
<evidence type="ECO:0000256" key="1">
    <source>
        <dbReference type="ARBA" id="ARBA00022630"/>
    </source>
</evidence>
<dbReference type="Pfam" id="PF00941">
    <property type="entry name" value="FAD_binding_5"/>
    <property type="match status" value="1"/>
</dbReference>
<evidence type="ECO:0000313" key="5">
    <source>
        <dbReference type="EMBL" id="CRK84849.1"/>
    </source>
</evidence>
<dbReference type="InterPro" id="IPR036318">
    <property type="entry name" value="FAD-bd_PCMH-like_sf"/>
</dbReference>
<evidence type="ECO:0000256" key="3">
    <source>
        <dbReference type="ARBA" id="ARBA00023002"/>
    </source>
</evidence>
<evidence type="ECO:0000256" key="2">
    <source>
        <dbReference type="ARBA" id="ARBA00022827"/>
    </source>
</evidence>
<name>A0A0U1P3H3_9BACI</name>
<evidence type="ECO:0000313" key="6">
    <source>
        <dbReference type="Proteomes" id="UP000199087"/>
    </source>
</evidence>
<dbReference type="InterPro" id="IPR051312">
    <property type="entry name" value="Diverse_Substr_Oxidored"/>
</dbReference>
<dbReference type="RefSeq" id="WP_090639226.1">
    <property type="nucleotide sequence ID" value="NZ_CVRB01000006.1"/>
</dbReference>
<proteinExistence type="predicted"/>
<evidence type="ECO:0000259" key="4">
    <source>
        <dbReference type="PROSITE" id="PS51387"/>
    </source>
</evidence>
<dbReference type="InterPro" id="IPR002346">
    <property type="entry name" value="Mopterin_DH_FAD-bd"/>
</dbReference>
<dbReference type="STRING" id="1499688.BN000_04902"/>
<keyword evidence="3" id="KW-0560">Oxidoreductase</keyword>
<dbReference type="OrthoDB" id="9774454at2"/>
<dbReference type="Gene3D" id="3.30.390.50">
    <property type="entry name" value="CO dehydrogenase flavoprotein, C-terminal domain"/>
    <property type="match status" value="1"/>
</dbReference>
<dbReference type="Pfam" id="PF03450">
    <property type="entry name" value="CO_deh_flav_C"/>
    <property type="match status" value="1"/>
</dbReference>
<dbReference type="PROSITE" id="PS51387">
    <property type="entry name" value="FAD_PCMH"/>
    <property type="match status" value="1"/>
</dbReference>
<dbReference type="PANTHER" id="PTHR42659:SF2">
    <property type="entry name" value="XANTHINE DEHYDROGENASE SUBUNIT C-RELATED"/>
    <property type="match status" value="1"/>
</dbReference>
<dbReference type="InterPro" id="IPR016166">
    <property type="entry name" value="FAD-bd_PCMH"/>
</dbReference>